<name>A0A085MRL2_9BILA</name>
<protein>
    <submittedName>
        <fullName evidence="2">Uncharacterized protein</fullName>
    </submittedName>
</protein>
<gene>
    <name evidence="2" type="ORF">M514_27971</name>
</gene>
<dbReference type="Proteomes" id="UP000030758">
    <property type="component" value="Unassembled WGS sequence"/>
</dbReference>
<reference evidence="2" key="1">
    <citation type="journal article" date="2014" name="Nat. Genet.">
        <title>Genome and transcriptome of the porcine whipworm Trichuris suis.</title>
        <authorList>
            <person name="Jex A.R."/>
            <person name="Nejsum P."/>
            <person name="Schwarz E.M."/>
            <person name="Hu L."/>
            <person name="Young N.D."/>
            <person name="Hall R.S."/>
            <person name="Korhonen P.K."/>
            <person name="Liao S."/>
            <person name="Thamsborg S."/>
            <person name="Xia J."/>
            <person name="Xu P."/>
            <person name="Wang S."/>
            <person name="Scheerlinck J.P."/>
            <person name="Hofmann A."/>
            <person name="Sternberg P.W."/>
            <person name="Wang J."/>
            <person name="Gasser R.B."/>
        </authorList>
    </citation>
    <scope>NUCLEOTIDE SEQUENCE [LARGE SCALE GENOMIC DNA]</scope>
    <source>
        <strain evidence="2">DCEP-RM93F</strain>
    </source>
</reference>
<feature type="compositionally biased region" description="Polar residues" evidence="1">
    <location>
        <begin position="74"/>
        <end position="87"/>
    </location>
</feature>
<dbReference type="EMBL" id="KL367725">
    <property type="protein sequence ID" value="KFD59858.1"/>
    <property type="molecule type" value="Genomic_DNA"/>
</dbReference>
<evidence type="ECO:0000313" key="2">
    <source>
        <dbReference type="EMBL" id="KFD59858.1"/>
    </source>
</evidence>
<dbReference type="AlphaFoldDB" id="A0A085MRL2"/>
<feature type="compositionally biased region" description="Basic and acidic residues" evidence="1">
    <location>
        <begin position="62"/>
        <end position="73"/>
    </location>
</feature>
<accession>A0A085MRL2</accession>
<evidence type="ECO:0000256" key="1">
    <source>
        <dbReference type="SAM" id="MobiDB-lite"/>
    </source>
</evidence>
<organism evidence="2">
    <name type="scientific">Trichuris suis</name>
    <name type="common">pig whipworm</name>
    <dbReference type="NCBI Taxonomy" id="68888"/>
    <lineage>
        <taxon>Eukaryota</taxon>
        <taxon>Metazoa</taxon>
        <taxon>Ecdysozoa</taxon>
        <taxon>Nematoda</taxon>
        <taxon>Enoplea</taxon>
        <taxon>Dorylaimia</taxon>
        <taxon>Trichinellida</taxon>
        <taxon>Trichuridae</taxon>
        <taxon>Trichuris</taxon>
    </lineage>
</organism>
<sequence>MPVTPCYDTRSELIGGQSPAEIHRHTVINLSSRTLNNMEKLVLAKGLNYVPTRAHTLEDLEQHGEACPGERTKLCSNTQTRAHTQHL</sequence>
<proteinExistence type="predicted"/>
<feature type="region of interest" description="Disordered" evidence="1">
    <location>
        <begin position="62"/>
        <end position="87"/>
    </location>
</feature>